<evidence type="ECO:0000313" key="3">
    <source>
        <dbReference type="EMBL" id="EWS73449.1"/>
    </source>
</evidence>
<proteinExistence type="predicted"/>
<keyword evidence="1" id="KW-0175">Coiled coil</keyword>
<accession>W7XIN3</accession>
<dbReference type="Proteomes" id="UP000009168">
    <property type="component" value="Unassembled WGS sequence"/>
</dbReference>
<feature type="region of interest" description="Disordered" evidence="2">
    <location>
        <begin position="254"/>
        <end position="279"/>
    </location>
</feature>
<dbReference type="OrthoDB" id="306478at2759"/>
<dbReference type="RefSeq" id="XP_012654020.1">
    <property type="nucleotide sequence ID" value="XM_012798566.1"/>
</dbReference>
<organism evidence="3 4">
    <name type="scientific">Tetrahymena thermophila (strain SB210)</name>
    <dbReference type="NCBI Taxonomy" id="312017"/>
    <lineage>
        <taxon>Eukaryota</taxon>
        <taxon>Sar</taxon>
        <taxon>Alveolata</taxon>
        <taxon>Ciliophora</taxon>
        <taxon>Intramacronucleata</taxon>
        <taxon>Oligohymenophorea</taxon>
        <taxon>Hymenostomatida</taxon>
        <taxon>Tetrahymenina</taxon>
        <taxon>Tetrahymenidae</taxon>
        <taxon>Tetrahymena</taxon>
    </lineage>
</organism>
<feature type="coiled-coil region" evidence="1">
    <location>
        <begin position="604"/>
        <end position="866"/>
    </location>
</feature>
<dbReference type="KEGG" id="tet:TTHERM_000588919"/>
<dbReference type="InParanoid" id="W7XIN3"/>
<gene>
    <name evidence="3" type="ORF">TTHERM_000588919</name>
</gene>
<feature type="region of interest" description="Disordered" evidence="2">
    <location>
        <begin position="1121"/>
        <end position="1168"/>
    </location>
</feature>
<feature type="compositionally biased region" description="Polar residues" evidence="2">
    <location>
        <begin position="1121"/>
        <end position="1145"/>
    </location>
</feature>
<evidence type="ECO:0000256" key="1">
    <source>
        <dbReference type="SAM" id="Coils"/>
    </source>
</evidence>
<feature type="compositionally biased region" description="Low complexity" evidence="2">
    <location>
        <begin position="1153"/>
        <end position="1162"/>
    </location>
</feature>
<feature type="region of interest" description="Disordered" evidence="2">
    <location>
        <begin position="1277"/>
        <end position="1306"/>
    </location>
</feature>
<evidence type="ECO:0000256" key="2">
    <source>
        <dbReference type="SAM" id="MobiDB-lite"/>
    </source>
</evidence>
<dbReference type="GeneID" id="24439735"/>
<sequence>MSFSGQGVDNYDGLYLAKEFQSCNNTRKNSFENMNLPEALNPLEIKNTSITATNKSKKLQSMINYSRKQESFNLNRRTNTVMSERVQSTKEDYKDIHSNYSQLKTVGEDDVEQKSSSEIAKEFQKQVYMNTMKLNGKRNGRSSTLPSNDEQIKALQQFAVQQNNINTHFNKFFKKKIRITNITPGKQNTVSNKSTTQNSLQSSPISYQQKDYTQNNNFMIFSRKSTLANAASPINDQKLVIQIQDFYQNNKTNQLSSYDDSLNQNRNSSKSDTKNLSTPINSVYYKNQDNSQSNDIVYAINPDRFSSAKIKKKFRGANGLTPQILELWINDTLTEAQSDKQFNDSKYKTHNYLSTYNLDRKNLFSKGVKHEGIDRIYRCLFVYSFGFYEMLYEILEHLKEKDIIISQIWKVFGILLEYCARGEFKTTVCILEKEKEEAVETLKKNIEEKQTLIKEIEQKVYDQGDKYLLEIRSLKAELESLSNENARLSEDNKFLDEQFNQEAKTRLQFEHKINEIYSIHRELNTKFQHLITEKDSLEFDLKNIKADYNQRNEEKLLYQTKYTQAAKDLEDQKIINNRISERNKTLENIILENSSQNDKVSLQNKELNEELIKRQLKIDELNFQIDNLKIQIRQYAESSKRVEEKKSEMLNEKEYYEQRLREKQKLINEIQAKLNLKENQYSEISYKLEYDQAKFKEQAEELKEKQNLIYNLQKQLKGIQIDLEVSQNTIKNQEIDMQNLEKCIREYKMGSADLEQQYIKATKQINQMQIQLDNQQLEVKKWMGFFEEKDIKYQQLQNEYRIHMDNYQNQIQILKSKVTKLEQENRKILNDFQIQTLQLNQFSKEKDEFQNQLFEAQKKLLALKDINQDQTFHSSNIENSLTDKIQIVEELKRQNIQILTNFTDYKIKLEQTQRELTSITRQYNEFQQQTEINIENIHAKYLKELSIYRCKDVKIHYMEYEDLYASLLRQLDNYRILDEKLKERESTIQFLKQQKEIIEENRRTVEKSKSDLVSKISKLQGQYDASLVEIKNLKQQIEYQKSSTTNQQEQLGRHFTKELQETKENYEEQIKNLNNTLTQQIKELEGQFKYTLQKNISLKEENEKLQQSKVQLEDEIIQLKLQSIQPPSSPTRMQSTIQSRTNSKVTKIKESEPSSPLKSPASIKSPQLKAQVSNDQSQQISLELINKIQPLQIDKEIQTTNREYIKFQEEDEVQLQVLQNITNVQQLQNDSKSIIDLYKVRQLESDSLATNLQPSVTHRNETDERRDFNKKNLQKVLNKSQERQTNNPNSDTQLNTNNNNINNINTRPSSVEQKHRVTVIHQRNISTAYEQLKPSERYPTDKYVKKPKLSNQELAKILNTSFQHDKQQSKK</sequence>
<feature type="compositionally biased region" description="Low complexity" evidence="2">
    <location>
        <begin position="1286"/>
        <end position="1306"/>
    </location>
</feature>
<feature type="coiled-coil region" evidence="1">
    <location>
        <begin position="432"/>
        <end position="498"/>
    </location>
</feature>
<protein>
    <submittedName>
        <fullName evidence="3">Uncharacterized protein</fullName>
    </submittedName>
</protein>
<name>W7XIN3_TETTS</name>
<keyword evidence="4" id="KW-1185">Reference proteome</keyword>
<evidence type="ECO:0000313" key="4">
    <source>
        <dbReference type="Proteomes" id="UP000009168"/>
    </source>
</evidence>
<dbReference type="EMBL" id="GG662637">
    <property type="protein sequence ID" value="EWS73449.1"/>
    <property type="molecule type" value="Genomic_DNA"/>
</dbReference>
<reference evidence="4" key="1">
    <citation type="journal article" date="2006" name="PLoS Biol.">
        <title>Macronuclear genome sequence of the ciliate Tetrahymena thermophila, a model eukaryote.</title>
        <authorList>
            <person name="Eisen J.A."/>
            <person name="Coyne R.S."/>
            <person name="Wu M."/>
            <person name="Wu D."/>
            <person name="Thiagarajan M."/>
            <person name="Wortman J.R."/>
            <person name="Badger J.H."/>
            <person name="Ren Q."/>
            <person name="Amedeo P."/>
            <person name="Jones K.M."/>
            <person name="Tallon L.J."/>
            <person name="Delcher A.L."/>
            <person name="Salzberg S.L."/>
            <person name="Silva J.C."/>
            <person name="Haas B.J."/>
            <person name="Majoros W.H."/>
            <person name="Farzad M."/>
            <person name="Carlton J.M."/>
            <person name="Smith R.K. Jr."/>
            <person name="Garg J."/>
            <person name="Pearlman R.E."/>
            <person name="Karrer K.M."/>
            <person name="Sun L."/>
            <person name="Manning G."/>
            <person name="Elde N.C."/>
            <person name="Turkewitz A.P."/>
            <person name="Asai D.J."/>
            <person name="Wilkes D.E."/>
            <person name="Wang Y."/>
            <person name="Cai H."/>
            <person name="Collins K."/>
            <person name="Stewart B.A."/>
            <person name="Lee S.R."/>
            <person name="Wilamowska K."/>
            <person name="Weinberg Z."/>
            <person name="Ruzzo W.L."/>
            <person name="Wloga D."/>
            <person name="Gaertig J."/>
            <person name="Frankel J."/>
            <person name="Tsao C.-C."/>
            <person name="Gorovsky M.A."/>
            <person name="Keeling P.J."/>
            <person name="Waller R.F."/>
            <person name="Patron N.J."/>
            <person name="Cherry J.M."/>
            <person name="Stover N.A."/>
            <person name="Krieger C.J."/>
            <person name="del Toro C."/>
            <person name="Ryder H.F."/>
            <person name="Williamson S.C."/>
            <person name="Barbeau R.A."/>
            <person name="Hamilton E.P."/>
            <person name="Orias E."/>
        </authorList>
    </citation>
    <scope>NUCLEOTIDE SEQUENCE [LARGE SCALE GENOMIC DNA]</scope>
    <source>
        <strain evidence="4">SB210</strain>
    </source>
</reference>